<gene>
    <name evidence="2" type="ORF">JCM19241_3494</name>
</gene>
<evidence type="ECO:0000313" key="2">
    <source>
        <dbReference type="EMBL" id="GAM75582.1"/>
    </source>
</evidence>
<dbReference type="Gene3D" id="2.60.120.1010">
    <property type="match status" value="1"/>
</dbReference>
<accession>A0A0B8QEX5</accession>
<dbReference type="Gene3D" id="3.10.20.90">
    <property type="entry name" value="Phosphatidylinositol 3-kinase Catalytic Subunit, Chain A, domain 1"/>
    <property type="match status" value="2"/>
</dbReference>
<organism evidence="2 3">
    <name type="scientific">Vibrio ishigakensis</name>
    <dbReference type="NCBI Taxonomy" id="1481914"/>
    <lineage>
        <taxon>Bacteria</taxon>
        <taxon>Pseudomonadati</taxon>
        <taxon>Pseudomonadota</taxon>
        <taxon>Gammaproteobacteria</taxon>
        <taxon>Vibrionales</taxon>
        <taxon>Vibrionaceae</taxon>
        <taxon>Vibrio</taxon>
    </lineage>
</organism>
<proteinExistence type="predicted"/>
<dbReference type="STRING" id="1481914.JCM19241_3494"/>
<protein>
    <submittedName>
        <fullName evidence="2">Putative RTX toxin</fullName>
    </submittedName>
</protein>
<evidence type="ECO:0000256" key="1">
    <source>
        <dbReference type="SAM" id="MobiDB-lite"/>
    </source>
</evidence>
<feature type="region of interest" description="Disordered" evidence="1">
    <location>
        <begin position="1"/>
        <end position="25"/>
    </location>
</feature>
<dbReference type="EMBL" id="BBSC01000004">
    <property type="protein sequence ID" value="GAM75582.1"/>
    <property type="molecule type" value="Genomic_DNA"/>
</dbReference>
<reference evidence="2 3" key="1">
    <citation type="submission" date="2015-01" db="EMBL/GenBank/DDBJ databases">
        <title>Vibrio sp. C94 JCM 19241 whole genome shotgun sequence.</title>
        <authorList>
            <person name="Sawabe T."/>
            <person name="Meirelles P."/>
            <person name="Feng G."/>
            <person name="Sayaka M."/>
            <person name="Hattori M."/>
            <person name="Ohkuma M."/>
        </authorList>
    </citation>
    <scope>NUCLEOTIDE SEQUENCE [LARGE SCALE GENOMIC DNA]</scope>
    <source>
        <strain evidence="3">JCM 19241</strain>
    </source>
</reference>
<dbReference type="Proteomes" id="UP000031666">
    <property type="component" value="Unassembled WGS sequence"/>
</dbReference>
<name>A0A0B8QEX5_9VIBR</name>
<comment type="caution">
    <text evidence="2">The sequence shown here is derived from an EMBL/GenBank/DDBJ whole genome shotgun (WGS) entry which is preliminary data.</text>
</comment>
<dbReference type="AlphaFoldDB" id="A0A0B8QEX5"/>
<sequence>MTVNEVNSDLSGSDSATPNVNLQNDAPTIEITPLTVFENQTDEGDTVATFVTSDEENDDLIVSFAPGSNADGYYALEDGKVVLTTKGAEFVNAGNALPLIALVVTETKAGGLSGADDGTPTVIEANDPPEISVVAGTVTEDATSEGDEVATYTVNDEDEDQLEVDFTEGTNDDGFYELANGKVVLTEAGADWVNAGNELPPVDLTVREVGSEGLADSASDTPTVNTVNDKPVLTVTETNDFIENQASENDVVAKYETFDEDGDDVTVSLSDETYYKLDDNGNVLLTEEGADLVNSGQELPPFTLTPNDGAVDGDAKTVDPSVIEVNDKPLLTVTETNDFIENQASENDVVAKYETFDEDGDDVTVTLSDETYYQLDDSGNVLLTEEGADLVNSGQELPPFTLTPNDGTIDGDARTVDPTVTEVNDAPEFISGDDIAGDPANDDSYDFGSVPEVLLPAQLLAKLRRLMRTMTSLNTSSLTVLILMIFLL</sequence>
<reference evidence="2 3" key="2">
    <citation type="submission" date="2015-01" db="EMBL/GenBank/DDBJ databases">
        <authorList>
            <consortium name="NBRP consortium"/>
            <person name="Sawabe T."/>
            <person name="Meirelles P."/>
            <person name="Feng G."/>
            <person name="Sayaka M."/>
            <person name="Hattori M."/>
            <person name="Ohkuma M."/>
        </authorList>
    </citation>
    <scope>NUCLEOTIDE SEQUENCE [LARGE SCALE GENOMIC DNA]</scope>
    <source>
        <strain evidence="3">JCM 19241</strain>
    </source>
</reference>
<evidence type="ECO:0000313" key="3">
    <source>
        <dbReference type="Proteomes" id="UP000031666"/>
    </source>
</evidence>